<dbReference type="AlphaFoldDB" id="A0A9D4N7M8"/>
<reference evidence="2" key="1">
    <citation type="journal article" date="2019" name="bioRxiv">
        <title>The Genome of the Zebra Mussel, Dreissena polymorpha: A Resource for Invasive Species Research.</title>
        <authorList>
            <person name="McCartney M.A."/>
            <person name="Auch B."/>
            <person name="Kono T."/>
            <person name="Mallez S."/>
            <person name="Zhang Y."/>
            <person name="Obille A."/>
            <person name="Becker A."/>
            <person name="Abrahante J.E."/>
            <person name="Garbe J."/>
            <person name="Badalamenti J.P."/>
            <person name="Herman A."/>
            <person name="Mangelson H."/>
            <person name="Liachko I."/>
            <person name="Sullivan S."/>
            <person name="Sone E.D."/>
            <person name="Koren S."/>
            <person name="Silverstein K.A.T."/>
            <person name="Beckman K.B."/>
            <person name="Gohl D.M."/>
        </authorList>
    </citation>
    <scope>NUCLEOTIDE SEQUENCE</scope>
    <source>
        <strain evidence="2">Duluth1</strain>
        <tissue evidence="2">Whole animal</tissue>
    </source>
</reference>
<sequence length="61" mass="6824">MLTISPSTAECERCFSKMNLIKTDKRTSLQDDSLASLVRINGPKLKEFNPGPAIRKWLDSA</sequence>
<protein>
    <recommendedName>
        <fullName evidence="1">HAT C-terminal dimerisation domain-containing protein</fullName>
    </recommendedName>
</protein>
<organism evidence="2 3">
    <name type="scientific">Dreissena polymorpha</name>
    <name type="common">Zebra mussel</name>
    <name type="synonym">Mytilus polymorpha</name>
    <dbReference type="NCBI Taxonomy" id="45954"/>
    <lineage>
        <taxon>Eukaryota</taxon>
        <taxon>Metazoa</taxon>
        <taxon>Spiralia</taxon>
        <taxon>Lophotrochozoa</taxon>
        <taxon>Mollusca</taxon>
        <taxon>Bivalvia</taxon>
        <taxon>Autobranchia</taxon>
        <taxon>Heteroconchia</taxon>
        <taxon>Euheterodonta</taxon>
        <taxon>Imparidentia</taxon>
        <taxon>Neoheterodontei</taxon>
        <taxon>Myida</taxon>
        <taxon>Dreissenoidea</taxon>
        <taxon>Dreissenidae</taxon>
        <taxon>Dreissena</taxon>
    </lineage>
</organism>
<proteinExistence type="predicted"/>
<accession>A0A9D4N7M8</accession>
<evidence type="ECO:0000313" key="3">
    <source>
        <dbReference type="Proteomes" id="UP000828390"/>
    </source>
</evidence>
<evidence type="ECO:0000259" key="1">
    <source>
        <dbReference type="Pfam" id="PF05699"/>
    </source>
</evidence>
<dbReference type="GO" id="GO:0046983">
    <property type="term" value="F:protein dimerization activity"/>
    <property type="evidence" value="ECO:0007669"/>
    <property type="project" value="InterPro"/>
</dbReference>
<evidence type="ECO:0000313" key="2">
    <source>
        <dbReference type="EMBL" id="KAH3889521.1"/>
    </source>
</evidence>
<keyword evidence="3" id="KW-1185">Reference proteome</keyword>
<comment type="caution">
    <text evidence="2">The sequence shown here is derived from an EMBL/GenBank/DDBJ whole genome shotgun (WGS) entry which is preliminary data.</text>
</comment>
<feature type="domain" description="HAT C-terminal dimerisation" evidence="1">
    <location>
        <begin position="2"/>
        <end position="41"/>
    </location>
</feature>
<reference evidence="2" key="2">
    <citation type="submission" date="2020-11" db="EMBL/GenBank/DDBJ databases">
        <authorList>
            <person name="McCartney M.A."/>
            <person name="Auch B."/>
            <person name="Kono T."/>
            <person name="Mallez S."/>
            <person name="Becker A."/>
            <person name="Gohl D.M."/>
            <person name="Silverstein K.A.T."/>
            <person name="Koren S."/>
            <person name="Bechman K.B."/>
            <person name="Herman A."/>
            <person name="Abrahante J.E."/>
            <person name="Garbe J."/>
        </authorList>
    </citation>
    <scope>NUCLEOTIDE SEQUENCE</scope>
    <source>
        <strain evidence="2">Duluth1</strain>
        <tissue evidence="2">Whole animal</tissue>
    </source>
</reference>
<dbReference type="Proteomes" id="UP000828390">
    <property type="component" value="Unassembled WGS sequence"/>
</dbReference>
<dbReference type="Pfam" id="PF05699">
    <property type="entry name" value="Dimer_Tnp_hAT"/>
    <property type="match status" value="1"/>
</dbReference>
<name>A0A9D4N7M8_DREPO</name>
<dbReference type="PANTHER" id="PTHR46880:SF5">
    <property type="entry name" value="DUF4371 DOMAIN-CONTAINING PROTEIN"/>
    <property type="match status" value="1"/>
</dbReference>
<dbReference type="PANTHER" id="PTHR46880">
    <property type="entry name" value="RAS-ASSOCIATING DOMAIN-CONTAINING PROTEIN"/>
    <property type="match status" value="1"/>
</dbReference>
<dbReference type="EMBL" id="JAIWYP010000001">
    <property type="protein sequence ID" value="KAH3889521.1"/>
    <property type="molecule type" value="Genomic_DNA"/>
</dbReference>
<gene>
    <name evidence="2" type="ORF">DPMN_013578</name>
</gene>
<dbReference type="InterPro" id="IPR008906">
    <property type="entry name" value="HATC_C_dom"/>
</dbReference>